<dbReference type="RefSeq" id="WP_268266431.1">
    <property type="nucleotide sequence ID" value="NZ_JALQCW010000069.1"/>
</dbReference>
<dbReference type="PANTHER" id="PTHR23501">
    <property type="entry name" value="MAJOR FACILITATOR SUPERFAMILY"/>
    <property type="match status" value="1"/>
</dbReference>
<keyword evidence="2" id="KW-0813">Transport</keyword>
<feature type="transmembrane region" description="Helical" evidence="7">
    <location>
        <begin position="320"/>
        <end position="340"/>
    </location>
</feature>
<dbReference type="Pfam" id="PF07690">
    <property type="entry name" value="MFS_1"/>
    <property type="match status" value="1"/>
</dbReference>
<proteinExistence type="predicted"/>
<dbReference type="NCBIfam" id="TIGR00711">
    <property type="entry name" value="efflux_EmrB"/>
    <property type="match status" value="1"/>
</dbReference>
<evidence type="ECO:0000256" key="6">
    <source>
        <dbReference type="ARBA" id="ARBA00023136"/>
    </source>
</evidence>
<dbReference type="GO" id="GO:0005886">
    <property type="term" value="C:plasma membrane"/>
    <property type="evidence" value="ECO:0007669"/>
    <property type="project" value="UniProtKB-SubCell"/>
</dbReference>
<feature type="transmembrane region" description="Helical" evidence="7">
    <location>
        <begin position="246"/>
        <end position="263"/>
    </location>
</feature>
<feature type="domain" description="Major facilitator superfamily (MFS) profile" evidence="8">
    <location>
        <begin position="28"/>
        <end position="524"/>
    </location>
</feature>
<sequence length="533" mass="57137">MSQASAAPATAALPFNATSMSTATKVLAFASMCVGMFIALLDIQIVSASLRDIGGGLSAGTDETAWVQTSYLIAEIIVIPLSGWLSRVFSTRWLFCASAVGFTLASLLCGAAWNIQSMIAFRALQGFLGGSMIPLVFTTAFFFFSGKQRVIAAATIGAVASLAPTLGPVIGGWITDVSSWHWLFYINLVPGIFVAVAVPLLVKIDQPELSLLKGADYLSMVFLALFLGCLEYTLEEGPRWNWFSDSTILSTAWISGLAGLAFIGRTLHVANPIVDLRALKDRNFALGCFFSFVTGIGLFATIYLTPLFLGRVRGYGALDIGLAVFSTGVFQVLAIPLYAFLANRVDLRWIMMAGLGLFAVSMWDFSPITHDWGARELMLPQALRGIAQQLAVPPAVTLTLGGLAPARLKHASGLFNLMRNLGGAIGIAACATILNDRTNLHFTRLAEHLNSRNEALNQWLDQVGGHFASLGQTGDAGLTASLHQLWLLTYREAQTQTYGDAFLMIMLCFIVATALVPLMRKVAPPAAPSADGH</sequence>
<comment type="subcellular location">
    <subcellularLocation>
        <location evidence="1">Cell membrane</location>
        <topology evidence="1">Multi-pass membrane protein</topology>
    </subcellularLocation>
</comment>
<reference evidence="9 10" key="2">
    <citation type="journal article" date="2023" name="Plant Pathol.">
        <title>Dismantling and reorganizing Pseudomonas marginalis sensu#lato.</title>
        <authorList>
            <person name="Sawada H."/>
            <person name="Fujikawa T."/>
            <person name="Satou M."/>
        </authorList>
    </citation>
    <scope>NUCLEOTIDE SEQUENCE [LARGE SCALE GENOMIC DNA]</scope>
    <source>
        <strain evidence="9 10">MAFF 302030</strain>
    </source>
</reference>
<comment type="caution">
    <text evidence="9">The sequence shown here is derived from an EMBL/GenBank/DDBJ whole genome shotgun (WGS) entry which is preliminary data.</text>
</comment>
<dbReference type="EMBL" id="JALQCW010000069">
    <property type="protein sequence ID" value="MCK9800735.1"/>
    <property type="molecule type" value="Genomic_DNA"/>
</dbReference>
<evidence type="ECO:0000313" key="10">
    <source>
        <dbReference type="Proteomes" id="UP001155059"/>
    </source>
</evidence>
<evidence type="ECO:0000259" key="8">
    <source>
        <dbReference type="PROSITE" id="PS50850"/>
    </source>
</evidence>
<feature type="transmembrane region" description="Helical" evidence="7">
    <location>
        <begin position="180"/>
        <end position="202"/>
    </location>
</feature>
<reference evidence="9 10" key="1">
    <citation type="journal article" date="2022" name="Int. J. Syst. Evol. Microbiol.">
        <title>Pseudomonas aegrilactucae sp. nov. and Pseudomonas morbosilactucae sp. nov., pathogens causing bacterial rot of lettuce in Japan.</title>
        <authorList>
            <person name="Sawada H."/>
            <person name="Fujikawa T."/>
            <person name="Satou M."/>
        </authorList>
    </citation>
    <scope>NUCLEOTIDE SEQUENCE [LARGE SCALE GENOMIC DNA]</scope>
    <source>
        <strain evidence="9 10">MAFF 302030</strain>
    </source>
</reference>
<feature type="transmembrane region" description="Helical" evidence="7">
    <location>
        <begin position="214"/>
        <end position="234"/>
    </location>
</feature>
<evidence type="ECO:0000256" key="5">
    <source>
        <dbReference type="ARBA" id="ARBA00022989"/>
    </source>
</evidence>
<feature type="transmembrane region" description="Helical" evidence="7">
    <location>
        <begin position="501"/>
        <end position="519"/>
    </location>
</feature>
<dbReference type="InterPro" id="IPR011701">
    <property type="entry name" value="MFS"/>
</dbReference>
<feature type="transmembrane region" description="Helical" evidence="7">
    <location>
        <begin position="151"/>
        <end position="174"/>
    </location>
</feature>
<feature type="transmembrane region" description="Helical" evidence="7">
    <location>
        <begin position="93"/>
        <end position="113"/>
    </location>
</feature>
<gene>
    <name evidence="9" type="ORF">M1B34_24395</name>
</gene>
<dbReference type="PRINTS" id="PR01036">
    <property type="entry name" value="TCRTETB"/>
</dbReference>
<evidence type="ECO:0000256" key="2">
    <source>
        <dbReference type="ARBA" id="ARBA00022448"/>
    </source>
</evidence>
<evidence type="ECO:0000256" key="4">
    <source>
        <dbReference type="ARBA" id="ARBA00022692"/>
    </source>
</evidence>
<dbReference type="InterPro" id="IPR020846">
    <property type="entry name" value="MFS_dom"/>
</dbReference>
<dbReference type="GO" id="GO:0022857">
    <property type="term" value="F:transmembrane transporter activity"/>
    <property type="evidence" value="ECO:0007669"/>
    <property type="project" value="InterPro"/>
</dbReference>
<evidence type="ECO:0000313" key="9">
    <source>
        <dbReference type="EMBL" id="MCK9800735.1"/>
    </source>
</evidence>
<name>A0A9X2C8F5_9PSED</name>
<evidence type="ECO:0000256" key="7">
    <source>
        <dbReference type="SAM" id="Phobius"/>
    </source>
</evidence>
<dbReference type="SUPFAM" id="SSF103473">
    <property type="entry name" value="MFS general substrate transporter"/>
    <property type="match status" value="1"/>
</dbReference>
<evidence type="ECO:0000256" key="3">
    <source>
        <dbReference type="ARBA" id="ARBA00022475"/>
    </source>
</evidence>
<keyword evidence="6 7" id="KW-0472">Membrane</keyword>
<organism evidence="9 10">
    <name type="scientific">Pseudomonas morbosilactucae</name>
    <dbReference type="NCBI Taxonomy" id="2938197"/>
    <lineage>
        <taxon>Bacteria</taxon>
        <taxon>Pseudomonadati</taxon>
        <taxon>Pseudomonadota</taxon>
        <taxon>Gammaproteobacteria</taxon>
        <taxon>Pseudomonadales</taxon>
        <taxon>Pseudomonadaceae</taxon>
        <taxon>Pseudomonas</taxon>
    </lineage>
</organism>
<dbReference type="Proteomes" id="UP001155059">
    <property type="component" value="Unassembled WGS sequence"/>
</dbReference>
<dbReference type="CDD" id="cd17503">
    <property type="entry name" value="MFS_LmrB_MDR_like"/>
    <property type="match status" value="1"/>
</dbReference>
<feature type="transmembrane region" description="Helical" evidence="7">
    <location>
        <begin position="65"/>
        <end position="86"/>
    </location>
</feature>
<dbReference type="InterPro" id="IPR004638">
    <property type="entry name" value="EmrB-like"/>
</dbReference>
<evidence type="ECO:0000256" key="1">
    <source>
        <dbReference type="ARBA" id="ARBA00004651"/>
    </source>
</evidence>
<keyword evidence="5 7" id="KW-1133">Transmembrane helix</keyword>
<protein>
    <submittedName>
        <fullName evidence="9">DHA2 family efflux MFS transporter permease subunit</fullName>
    </submittedName>
</protein>
<keyword evidence="3" id="KW-1003">Cell membrane</keyword>
<feature type="transmembrane region" description="Helical" evidence="7">
    <location>
        <begin position="26"/>
        <end position="45"/>
    </location>
</feature>
<dbReference type="InterPro" id="IPR036259">
    <property type="entry name" value="MFS_trans_sf"/>
</dbReference>
<dbReference type="PANTHER" id="PTHR23501:SF51">
    <property type="entry name" value="MULTIDRUG RESISTANCE PROTEIN B"/>
    <property type="match status" value="1"/>
</dbReference>
<feature type="transmembrane region" description="Helical" evidence="7">
    <location>
        <begin position="284"/>
        <end position="308"/>
    </location>
</feature>
<keyword evidence="4 7" id="KW-0812">Transmembrane</keyword>
<dbReference type="AlphaFoldDB" id="A0A9X2C8F5"/>
<dbReference type="PROSITE" id="PS50850">
    <property type="entry name" value="MFS"/>
    <property type="match status" value="1"/>
</dbReference>
<feature type="transmembrane region" description="Helical" evidence="7">
    <location>
        <begin position="119"/>
        <end position="144"/>
    </location>
</feature>
<dbReference type="Gene3D" id="1.20.1720.10">
    <property type="entry name" value="Multidrug resistance protein D"/>
    <property type="match status" value="1"/>
</dbReference>
<accession>A0A9X2C8F5</accession>
<dbReference type="Gene3D" id="1.20.1250.20">
    <property type="entry name" value="MFS general substrate transporter like domains"/>
    <property type="match status" value="1"/>
</dbReference>